<reference evidence="9 10" key="1">
    <citation type="submission" date="2018-07" db="EMBL/GenBank/DDBJ databases">
        <title>New species, Clostridium PI-S10-A1B.</title>
        <authorList>
            <person name="Krishna G."/>
            <person name="Summeta K."/>
            <person name="Shikha S."/>
            <person name="Prabhu P.B."/>
            <person name="Suresh K."/>
        </authorList>
    </citation>
    <scope>NUCLEOTIDE SEQUENCE [LARGE SCALE GENOMIC DNA]</scope>
    <source>
        <strain evidence="9 10">PI-S10-A1B</strain>
    </source>
</reference>
<dbReference type="EMBL" id="BRPJ01000025">
    <property type="protein sequence ID" value="GLB29310.1"/>
    <property type="molecule type" value="Genomic_DNA"/>
</dbReference>
<dbReference type="InterPro" id="IPR013320">
    <property type="entry name" value="ConA-like_dom_sf"/>
</dbReference>
<evidence type="ECO:0000259" key="7">
    <source>
        <dbReference type="Pfam" id="PF17851"/>
    </source>
</evidence>
<gene>
    <name evidence="8" type="primary">xylB_1</name>
    <name evidence="9" type="ORF">DS742_21570</name>
    <name evidence="8" type="ORF">LAD12857_12330</name>
</gene>
<comment type="similarity">
    <text evidence="1 6">Belongs to the glycosyl hydrolase 43 family.</text>
</comment>
<dbReference type="Gene3D" id="2.60.120.200">
    <property type="match status" value="1"/>
</dbReference>
<dbReference type="InterPro" id="IPR041542">
    <property type="entry name" value="GH43_C2"/>
</dbReference>
<proteinExistence type="inferred from homology"/>
<evidence type="ECO:0000313" key="10">
    <source>
        <dbReference type="Proteomes" id="UP000260680"/>
    </source>
</evidence>
<dbReference type="EMBL" id="QOHO01000072">
    <property type="protein sequence ID" value="RFZ76855.1"/>
    <property type="molecule type" value="Genomic_DNA"/>
</dbReference>
<evidence type="ECO:0000256" key="5">
    <source>
        <dbReference type="PIRSR" id="PIRSR606710-2"/>
    </source>
</evidence>
<dbReference type="RefSeq" id="WP_117419033.1">
    <property type="nucleotide sequence ID" value="NZ_BRPJ01000025.1"/>
</dbReference>
<dbReference type="Pfam" id="PF04616">
    <property type="entry name" value="Glyco_hydro_43"/>
    <property type="match status" value="1"/>
</dbReference>
<dbReference type="PANTHER" id="PTHR42812:SF12">
    <property type="entry name" value="BETA-XYLOSIDASE-RELATED"/>
    <property type="match status" value="1"/>
</dbReference>
<sequence>MIKITNPIQKGFYPDPSICRVLDNYYMVHSTFAYAPGIPVFRSCDLKNWILIGHVLERKEQLRLDGAHISKGIYAPTIRYHKGLFYVIATNVSGGGNFYVTAEDPKGPWSDPVFLTDAPGIDPSLYFEEDTCYYIGQRTKEHPAYYGDCEIWIQELDLKEKRLVKKPVVLFDGSMKRTIWAEGPHLYRIGPMYYLLLAEGGTEFNHSVAVARSKSLYGPYESCPNNPILTHRHLGHTYPVQSIGHGDLIETAAGEWFMVMLGTRPLNGCAELGRETFLADVTWEDGWPVVSPGMGRVPDCLEISASDNEQKVLLPAADIEWTEPLDMRCVGLRDHPARLPAKMADGRLHLPFLPDTMEDLSVPAYIGIRLLSRTFDIQVTMESEPDGTEESGLLYFYNEMHYVKAIIREREGRLEAVTVIRKGNEQEEWSRTEVAGCIHQIRLRGQGQILSVEIDKQIMGQPLDIKDLCSQKAGGFTGCTVGVYASAVHKASGRSAVFGPLHAEFAD</sequence>
<evidence type="ECO:0000256" key="2">
    <source>
        <dbReference type="ARBA" id="ARBA00022801"/>
    </source>
</evidence>
<keyword evidence="11" id="KW-1185">Reference proteome</keyword>
<name>A0A3E2N791_9FIRM</name>
<dbReference type="Gene3D" id="2.115.10.20">
    <property type="entry name" value="Glycosyl hydrolase domain, family 43"/>
    <property type="match status" value="1"/>
</dbReference>
<dbReference type="Proteomes" id="UP000260680">
    <property type="component" value="Unassembled WGS sequence"/>
</dbReference>
<evidence type="ECO:0000256" key="4">
    <source>
        <dbReference type="PIRSR" id="PIRSR606710-1"/>
    </source>
</evidence>
<evidence type="ECO:0000256" key="3">
    <source>
        <dbReference type="ARBA" id="ARBA00023295"/>
    </source>
</evidence>
<evidence type="ECO:0000313" key="11">
    <source>
        <dbReference type="Proteomes" id="UP001419084"/>
    </source>
</evidence>
<dbReference type="GO" id="GO:0004553">
    <property type="term" value="F:hydrolase activity, hydrolyzing O-glycosyl compounds"/>
    <property type="evidence" value="ECO:0007669"/>
    <property type="project" value="InterPro"/>
</dbReference>
<feature type="active site" description="Proton acceptor" evidence="4">
    <location>
        <position position="15"/>
    </location>
</feature>
<evidence type="ECO:0000256" key="1">
    <source>
        <dbReference type="ARBA" id="ARBA00009865"/>
    </source>
</evidence>
<dbReference type="InterPro" id="IPR051795">
    <property type="entry name" value="Glycosyl_Hydrlase_43"/>
</dbReference>
<dbReference type="Pfam" id="PF17851">
    <property type="entry name" value="GH43_C2"/>
    <property type="match status" value="1"/>
</dbReference>
<dbReference type="InterPro" id="IPR023296">
    <property type="entry name" value="Glyco_hydro_beta-prop_sf"/>
</dbReference>
<feature type="domain" description="Beta-xylosidase C-terminal Concanavalin A-like" evidence="7">
    <location>
        <begin position="345"/>
        <end position="498"/>
    </location>
</feature>
<comment type="caution">
    <text evidence="9">The sequence shown here is derived from an EMBL/GenBank/DDBJ whole genome shotgun (WGS) entry which is preliminary data.</text>
</comment>
<keyword evidence="3 6" id="KW-0326">Glycosidase</keyword>
<dbReference type="AlphaFoldDB" id="A0A3E2N791"/>
<dbReference type="OrthoDB" id="9801455at2"/>
<dbReference type="CDD" id="cd18617">
    <property type="entry name" value="GH43_XynB-like"/>
    <property type="match status" value="1"/>
</dbReference>
<evidence type="ECO:0000256" key="6">
    <source>
        <dbReference type="RuleBase" id="RU361187"/>
    </source>
</evidence>
<dbReference type="PANTHER" id="PTHR42812">
    <property type="entry name" value="BETA-XYLOSIDASE"/>
    <property type="match status" value="1"/>
</dbReference>
<dbReference type="SUPFAM" id="SSF75005">
    <property type="entry name" value="Arabinanase/levansucrase/invertase"/>
    <property type="match status" value="1"/>
</dbReference>
<organism evidence="9 10">
    <name type="scientific">Lacrimispora amygdalina</name>
    <dbReference type="NCBI Taxonomy" id="253257"/>
    <lineage>
        <taxon>Bacteria</taxon>
        <taxon>Bacillati</taxon>
        <taxon>Bacillota</taxon>
        <taxon>Clostridia</taxon>
        <taxon>Lachnospirales</taxon>
        <taxon>Lachnospiraceae</taxon>
        <taxon>Lacrimispora</taxon>
    </lineage>
</organism>
<feature type="active site" description="Proton donor" evidence="4">
    <location>
        <position position="182"/>
    </location>
</feature>
<dbReference type="GO" id="GO:0005975">
    <property type="term" value="P:carbohydrate metabolic process"/>
    <property type="evidence" value="ECO:0007669"/>
    <property type="project" value="InterPro"/>
</dbReference>
<dbReference type="SUPFAM" id="SSF49899">
    <property type="entry name" value="Concanavalin A-like lectins/glucanases"/>
    <property type="match status" value="1"/>
</dbReference>
<reference evidence="8 11" key="2">
    <citation type="journal article" date="2024" name="Int. J. Syst. Evol. Microbiol.">
        <title>Lacrimispora brassicae sp. nov. isolated from fermented cabbage, and proposal of Clostridium indicum Gundawar et al. 2019 and Clostridium methoxybenzovorans Mechichi et al. 1999 as heterotypic synonyms of Lacrimispora amygdalina (Parshina et al. 2003) Haas and Blanchard 2020 and Lacrimispora indolis (McClung and McCoy 1957) Haas and Blanchard 2020, respectively.</title>
        <authorList>
            <person name="Kobayashi H."/>
            <person name="Tanizawa Y."/>
            <person name="Sakamoto M."/>
            <person name="Ohkuma M."/>
            <person name="Tohno M."/>
        </authorList>
    </citation>
    <scope>NUCLEOTIDE SEQUENCE [LARGE SCALE GENOMIC DNA]</scope>
    <source>
        <strain evidence="8 11">DSM 12857</strain>
    </source>
</reference>
<protein>
    <submittedName>
        <fullName evidence="9">Glycoside hydrolase family 43 protein</fullName>
    </submittedName>
    <submittedName>
        <fullName evidence="8">Xylosidase/arabinosidase</fullName>
    </submittedName>
</protein>
<evidence type="ECO:0000313" key="8">
    <source>
        <dbReference type="EMBL" id="GLB29310.1"/>
    </source>
</evidence>
<accession>A0A3E2N791</accession>
<evidence type="ECO:0000313" key="9">
    <source>
        <dbReference type="EMBL" id="RFZ76855.1"/>
    </source>
</evidence>
<keyword evidence="2 6" id="KW-0378">Hydrolase</keyword>
<dbReference type="InterPro" id="IPR006710">
    <property type="entry name" value="Glyco_hydro_43"/>
</dbReference>
<dbReference type="Proteomes" id="UP001419084">
    <property type="component" value="Unassembled WGS sequence"/>
</dbReference>
<feature type="site" description="Important for catalytic activity, responsible for pKa modulation of the active site Glu and correct orientation of both the proton donor and substrate" evidence="5">
    <location>
        <position position="122"/>
    </location>
</feature>